<feature type="active site" description="Proton acceptor" evidence="6">
    <location>
        <position position="172"/>
    </location>
</feature>
<keyword evidence="5 7" id="KW-0067">ATP-binding</keyword>
<comment type="caution">
    <text evidence="12">The sequence shown here is derived from an EMBL/GenBank/DDBJ whole genome shotgun (WGS) entry which is preliminary data.</text>
</comment>
<name>A0A0M0JG01_9EUKA</name>
<evidence type="ECO:0000256" key="9">
    <source>
        <dbReference type="PROSITE-ProRule" id="PRU10141"/>
    </source>
</evidence>
<protein>
    <submittedName>
        <fullName evidence="12">Phosphorylase b kinase gamma catalytic testis liver isoform</fullName>
    </submittedName>
</protein>
<evidence type="ECO:0000256" key="5">
    <source>
        <dbReference type="ARBA" id="ARBA00022840"/>
    </source>
</evidence>
<dbReference type="PROSITE" id="PS50011">
    <property type="entry name" value="PROTEIN_KINASE_DOM"/>
    <property type="match status" value="1"/>
</dbReference>
<dbReference type="Proteomes" id="UP000037460">
    <property type="component" value="Unassembled WGS sequence"/>
</dbReference>
<dbReference type="PANTHER" id="PTHR24350">
    <property type="entry name" value="SERINE/THREONINE-PROTEIN KINASE IAL-RELATED"/>
    <property type="match status" value="1"/>
</dbReference>
<evidence type="ECO:0000259" key="11">
    <source>
        <dbReference type="PROSITE" id="PS50011"/>
    </source>
</evidence>
<feature type="domain" description="Protein kinase" evidence="11">
    <location>
        <begin position="50"/>
        <end position="307"/>
    </location>
</feature>
<evidence type="ECO:0000256" key="2">
    <source>
        <dbReference type="ARBA" id="ARBA00022679"/>
    </source>
</evidence>
<sequence length="310" mass="33735">MLPEPLPVPLAAHIDLTLPSSISLVDERRPARRVDGARALPDDEAFWAIHEEVARLGRGCFGSVLHVRDHASGRMAAAKVVASSAARDDDECPLREPELLSLANHQHVVQLLDVFQSPRTLFILQEVARTDLMSHVSSRPAGVLDEPETRGHLASLLSAVQHLHGLQIVHRDIKATNVLLTELGEVRLADFGLAVRLPENGLLSSVCGTHDYLAPEMIRCGHGEVEGYGTSVDLWGVGLLLYALLVGGNPFERDTDIATLQAILAGRFEFPSDATLSEDARSLVHQLLVTDSIGRLSAKGALREPWLVER</sequence>
<dbReference type="InterPro" id="IPR008271">
    <property type="entry name" value="Ser/Thr_kinase_AS"/>
</dbReference>
<dbReference type="SUPFAM" id="SSF56112">
    <property type="entry name" value="Protein kinase-like (PK-like)"/>
    <property type="match status" value="1"/>
</dbReference>
<dbReference type="FunFam" id="1.10.510.10:FF:000571">
    <property type="entry name" value="Maternal embryonic leucine zipper kinase"/>
    <property type="match status" value="1"/>
</dbReference>
<dbReference type="Gene3D" id="1.10.510.10">
    <property type="entry name" value="Transferase(Phosphotransferase) domain 1"/>
    <property type="match status" value="1"/>
</dbReference>
<feature type="binding site" evidence="7">
    <location>
        <position position="190"/>
    </location>
    <ligand>
        <name>ATP</name>
        <dbReference type="ChEBI" id="CHEBI:30616"/>
    </ligand>
</feature>
<dbReference type="AlphaFoldDB" id="A0A0M0JG01"/>
<keyword evidence="3 7" id="KW-0547">Nucleotide-binding</keyword>
<keyword evidence="13" id="KW-1185">Reference proteome</keyword>
<feature type="binding site" evidence="7">
    <location>
        <begin position="126"/>
        <end position="128"/>
    </location>
    <ligand>
        <name>ATP</name>
        <dbReference type="ChEBI" id="CHEBI:30616"/>
    </ligand>
</feature>
<evidence type="ECO:0000256" key="4">
    <source>
        <dbReference type="ARBA" id="ARBA00022777"/>
    </source>
</evidence>
<proteinExistence type="inferred from homology"/>
<evidence type="ECO:0000256" key="7">
    <source>
        <dbReference type="PIRSR" id="PIRSR630616-2"/>
    </source>
</evidence>
<dbReference type="EMBL" id="JWZX01002995">
    <property type="protein sequence ID" value="KOO25297.1"/>
    <property type="molecule type" value="Genomic_DNA"/>
</dbReference>
<gene>
    <name evidence="12" type="ORF">Ctob_009518</name>
</gene>
<accession>A0A0M0JG01</accession>
<dbReference type="PROSITE" id="PS00108">
    <property type="entry name" value="PROTEIN_KINASE_ST"/>
    <property type="match status" value="1"/>
</dbReference>
<dbReference type="OrthoDB" id="1738954at2759"/>
<dbReference type="InterPro" id="IPR030616">
    <property type="entry name" value="Aur-like"/>
</dbReference>
<comment type="similarity">
    <text evidence="10">Belongs to the protein kinase superfamily.</text>
</comment>
<keyword evidence="1 10" id="KW-0723">Serine/threonine-protein kinase</keyword>
<keyword evidence="4 12" id="KW-0418">Kinase</keyword>
<dbReference type="GO" id="GO:0004674">
    <property type="term" value="F:protein serine/threonine kinase activity"/>
    <property type="evidence" value="ECO:0007669"/>
    <property type="project" value="UniProtKB-KW"/>
</dbReference>
<feature type="cross-link" description="Glycyl lysine isopeptide (Lys-Gly) (interchain with G-Cter in SUMO2)" evidence="8">
    <location>
        <position position="174"/>
    </location>
</feature>
<dbReference type="InterPro" id="IPR017441">
    <property type="entry name" value="Protein_kinase_ATP_BS"/>
</dbReference>
<evidence type="ECO:0000256" key="10">
    <source>
        <dbReference type="RuleBase" id="RU000304"/>
    </source>
</evidence>
<dbReference type="GO" id="GO:0005524">
    <property type="term" value="F:ATP binding"/>
    <property type="evidence" value="ECO:0007669"/>
    <property type="project" value="UniProtKB-UniRule"/>
</dbReference>
<organism evidence="12 13">
    <name type="scientific">Chrysochromulina tobinii</name>
    <dbReference type="NCBI Taxonomy" id="1460289"/>
    <lineage>
        <taxon>Eukaryota</taxon>
        <taxon>Haptista</taxon>
        <taxon>Haptophyta</taxon>
        <taxon>Prymnesiophyceae</taxon>
        <taxon>Prymnesiales</taxon>
        <taxon>Chrysochromulinaceae</taxon>
        <taxon>Chrysochromulina</taxon>
    </lineage>
</organism>
<evidence type="ECO:0000256" key="6">
    <source>
        <dbReference type="PIRSR" id="PIRSR630616-1"/>
    </source>
</evidence>
<evidence type="ECO:0000256" key="3">
    <source>
        <dbReference type="ARBA" id="ARBA00022741"/>
    </source>
</evidence>
<dbReference type="PROSITE" id="PS00107">
    <property type="entry name" value="PROTEIN_KINASE_ATP"/>
    <property type="match status" value="1"/>
</dbReference>
<evidence type="ECO:0000256" key="1">
    <source>
        <dbReference type="ARBA" id="ARBA00022527"/>
    </source>
</evidence>
<keyword evidence="2" id="KW-0808">Transferase</keyword>
<dbReference type="InterPro" id="IPR011009">
    <property type="entry name" value="Kinase-like_dom_sf"/>
</dbReference>
<reference evidence="13" key="1">
    <citation type="journal article" date="2015" name="PLoS Genet.">
        <title>Genome Sequence and Transcriptome Analyses of Chrysochromulina tobin: Metabolic Tools for Enhanced Algal Fitness in the Prominent Order Prymnesiales (Haptophyceae).</title>
        <authorList>
            <person name="Hovde B.T."/>
            <person name="Deodato C.R."/>
            <person name="Hunsperger H.M."/>
            <person name="Ryken S.A."/>
            <person name="Yost W."/>
            <person name="Jha R.K."/>
            <person name="Patterson J."/>
            <person name="Monnat R.J. Jr."/>
            <person name="Barlow S.B."/>
            <person name="Starkenburg S.R."/>
            <person name="Cattolico R.A."/>
        </authorList>
    </citation>
    <scope>NUCLEOTIDE SEQUENCE</scope>
    <source>
        <strain evidence="13">CCMP291</strain>
    </source>
</reference>
<dbReference type="InterPro" id="IPR000719">
    <property type="entry name" value="Prot_kinase_dom"/>
</dbReference>
<evidence type="ECO:0000313" key="13">
    <source>
        <dbReference type="Proteomes" id="UP000037460"/>
    </source>
</evidence>
<evidence type="ECO:0000256" key="8">
    <source>
        <dbReference type="PIRSR" id="PIRSR630616-3"/>
    </source>
</evidence>
<dbReference type="Pfam" id="PF00069">
    <property type="entry name" value="Pkinase"/>
    <property type="match status" value="1"/>
</dbReference>
<feature type="binding site" evidence="7 9">
    <location>
        <position position="79"/>
    </location>
    <ligand>
        <name>ATP</name>
        <dbReference type="ChEBI" id="CHEBI:30616"/>
    </ligand>
</feature>
<evidence type="ECO:0000313" key="12">
    <source>
        <dbReference type="EMBL" id="KOO25297.1"/>
    </source>
</evidence>
<dbReference type="SMART" id="SM00220">
    <property type="entry name" value="S_TKc"/>
    <property type="match status" value="1"/>
</dbReference>